<evidence type="ECO:0000256" key="1">
    <source>
        <dbReference type="SAM" id="MobiDB-lite"/>
    </source>
</evidence>
<evidence type="ECO:0000313" key="3">
    <source>
        <dbReference type="Proteomes" id="UP000433737"/>
    </source>
</evidence>
<dbReference type="AlphaFoldDB" id="A0AAX3J6S6"/>
<proteinExistence type="predicted"/>
<dbReference type="Proteomes" id="UP000433737">
    <property type="component" value="Unassembled WGS sequence"/>
</dbReference>
<gene>
    <name evidence="2" type="ORF">PANT111_190149</name>
</gene>
<accession>A0AAX3J6S6</accession>
<dbReference type="EMBL" id="CABWMH010000011">
    <property type="protein sequence ID" value="VXB90814.1"/>
    <property type="molecule type" value="Genomic_DNA"/>
</dbReference>
<name>A0AAX3J6S6_9GAMM</name>
<protein>
    <submittedName>
        <fullName evidence="2">Uncharacterized protein</fullName>
    </submittedName>
</protein>
<comment type="caution">
    <text evidence="2">The sequence shown here is derived from an EMBL/GenBank/DDBJ whole genome shotgun (WGS) entry which is preliminary data.</text>
</comment>
<evidence type="ECO:0000313" key="2">
    <source>
        <dbReference type="EMBL" id="VXB90814.1"/>
    </source>
</evidence>
<organism evidence="2 3">
    <name type="scientific">Pantoea brenneri</name>
    <dbReference type="NCBI Taxonomy" id="472694"/>
    <lineage>
        <taxon>Bacteria</taxon>
        <taxon>Pseudomonadati</taxon>
        <taxon>Pseudomonadota</taxon>
        <taxon>Gammaproteobacteria</taxon>
        <taxon>Enterobacterales</taxon>
        <taxon>Erwiniaceae</taxon>
        <taxon>Pantoea</taxon>
    </lineage>
</organism>
<reference evidence="2 3" key="1">
    <citation type="submission" date="2019-10" db="EMBL/GenBank/DDBJ databases">
        <authorList>
            <person name="Karimi E."/>
        </authorList>
    </citation>
    <scope>NUCLEOTIDE SEQUENCE [LARGE SCALE GENOMIC DNA]</scope>
    <source>
        <strain evidence="2">Pantoea sp. 111</strain>
    </source>
</reference>
<sequence length="61" mass="6737">MNQFILFSDSPKSMEEIKRQGKPTRAGCGTDRRQSGSGPVITVKINGDIRAKSRCLQLDRG</sequence>
<feature type="region of interest" description="Disordered" evidence="1">
    <location>
        <begin position="1"/>
        <end position="40"/>
    </location>
</feature>